<comment type="caution">
    <text evidence="4">The sequence shown here is derived from an EMBL/GenBank/DDBJ whole genome shotgun (WGS) entry which is preliminary data.</text>
</comment>
<evidence type="ECO:0000256" key="2">
    <source>
        <dbReference type="SAM" id="Phobius"/>
    </source>
</evidence>
<gene>
    <name evidence="4" type="ORF">GCM10009809_19560</name>
</gene>
<feature type="transmembrane region" description="Helical" evidence="2">
    <location>
        <begin position="31"/>
        <end position="53"/>
    </location>
</feature>
<dbReference type="SUPFAM" id="SSF53850">
    <property type="entry name" value="Periplasmic binding protein-like II"/>
    <property type="match status" value="1"/>
</dbReference>
<reference evidence="4 5" key="1">
    <citation type="journal article" date="2019" name="Int. J. Syst. Evol. Microbiol.">
        <title>The Global Catalogue of Microorganisms (GCM) 10K type strain sequencing project: providing services to taxonomists for standard genome sequencing and annotation.</title>
        <authorList>
            <consortium name="The Broad Institute Genomics Platform"/>
            <consortium name="The Broad Institute Genome Sequencing Center for Infectious Disease"/>
            <person name="Wu L."/>
            <person name="Ma J."/>
        </authorList>
    </citation>
    <scope>NUCLEOTIDE SEQUENCE [LARGE SCALE GENOMIC DNA]</scope>
    <source>
        <strain evidence="4 5">JCM 15589</strain>
    </source>
</reference>
<accession>A0ABN2JEV5</accession>
<dbReference type="Gene3D" id="3.40.190.10">
    <property type="entry name" value="Periplasmic binding protein-like II"/>
    <property type="match status" value="2"/>
</dbReference>
<organism evidence="4 5">
    <name type="scientific">Isoptericola hypogeus</name>
    <dbReference type="NCBI Taxonomy" id="300179"/>
    <lineage>
        <taxon>Bacteria</taxon>
        <taxon>Bacillati</taxon>
        <taxon>Actinomycetota</taxon>
        <taxon>Actinomycetes</taxon>
        <taxon>Micrococcales</taxon>
        <taxon>Promicromonosporaceae</taxon>
        <taxon>Isoptericola</taxon>
    </lineage>
</organism>
<feature type="domain" description="SsuA/THI5-like" evidence="3">
    <location>
        <begin position="77"/>
        <end position="285"/>
    </location>
</feature>
<dbReference type="Proteomes" id="UP001501138">
    <property type="component" value="Unassembled WGS sequence"/>
</dbReference>
<evidence type="ECO:0000256" key="1">
    <source>
        <dbReference type="SAM" id="MobiDB-lite"/>
    </source>
</evidence>
<dbReference type="Pfam" id="PF09084">
    <property type="entry name" value="NMT1"/>
    <property type="match status" value="1"/>
</dbReference>
<keyword evidence="2" id="KW-0472">Membrane</keyword>
<dbReference type="RefSeq" id="WP_344248044.1">
    <property type="nucleotide sequence ID" value="NZ_BAAAPM010000003.1"/>
</dbReference>
<sequence>MRIARSWAGDGNVASSQHTPHRHPPRPTRRATAAAPVAVLALMLSACAGAGAATRSEDGRTVLRYQGATGTVSYPELAADLGYFEDVELEWLGDVTGGPASIQAAVTGETEFGGAFNGAIAKLQSTGAPVTSVISYYGADEETFGAFYTVEGSPIREARDLVGKKVGVNTLGAQSETLLQEWLTREGLTPQEREQVELVVVPPVNAEQTLREGQVDVASLGGVLKEKAVERGGLEVLVAENELFGAFAYGTYILRDDVIAKNPEAVEDFVQGTARAIRWAQTTPVAEVRERFTDIITERDRGETTDLVQYWRSSSIPTPGGVIQEDEISVWVEWLEEDGQVEPGSLVVDDLFTNEYNPYADGTYAPDAGPDGEEVAP</sequence>
<keyword evidence="2" id="KW-0812">Transmembrane</keyword>
<dbReference type="InterPro" id="IPR015168">
    <property type="entry name" value="SsuA/THI5"/>
</dbReference>
<dbReference type="PANTHER" id="PTHR30024">
    <property type="entry name" value="ALIPHATIC SULFONATES-BINDING PROTEIN-RELATED"/>
    <property type="match status" value="1"/>
</dbReference>
<proteinExistence type="predicted"/>
<evidence type="ECO:0000259" key="3">
    <source>
        <dbReference type="Pfam" id="PF09084"/>
    </source>
</evidence>
<evidence type="ECO:0000313" key="5">
    <source>
        <dbReference type="Proteomes" id="UP001501138"/>
    </source>
</evidence>
<feature type="region of interest" description="Disordered" evidence="1">
    <location>
        <begin position="1"/>
        <end position="32"/>
    </location>
</feature>
<protein>
    <submittedName>
        <fullName evidence="4">ABC transporter substrate-binding protein</fullName>
    </submittedName>
</protein>
<keyword evidence="2" id="KW-1133">Transmembrane helix</keyword>
<feature type="compositionally biased region" description="Basic residues" evidence="1">
    <location>
        <begin position="19"/>
        <end position="29"/>
    </location>
</feature>
<evidence type="ECO:0000313" key="4">
    <source>
        <dbReference type="EMBL" id="GAA1723841.1"/>
    </source>
</evidence>
<keyword evidence="5" id="KW-1185">Reference proteome</keyword>
<name>A0ABN2JEV5_9MICO</name>
<dbReference type="EMBL" id="BAAAPM010000003">
    <property type="protein sequence ID" value="GAA1723841.1"/>
    <property type="molecule type" value="Genomic_DNA"/>
</dbReference>